<dbReference type="Proteomes" id="UP001175226">
    <property type="component" value="Unassembled WGS sequence"/>
</dbReference>
<dbReference type="AlphaFoldDB" id="A0AA39J3T9"/>
<name>A0AA39J3T9_9AGAR</name>
<sequence length="195" mass="21704">MLMFSQYICNGCGHGIHMHVDYASMVVNHHPPLNVLRISKSYTPLAQRCTCKAQLCDHIAIDKLYRSPEPWNILDYFPYSNDPSSNVDRSSNNSMKSPFMSNSTTGGNFMPVTPTPVSSAYIASPAFGPSCVPPYLMSWTSLTPKAYNPDSYSDPFINSYARQSDGEATNGSYEYQNYPNEMHGAIPETWSAPYA</sequence>
<keyword evidence="2" id="KW-1185">Reference proteome</keyword>
<accession>A0AA39J3T9</accession>
<organism evidence="1 2">
    <name type="scientific">Armillaria borealis</name>
    <dbReference type="NCBI Taxonomy" id="47425"/>
    <lineage>
        <taxon>Eukaryota</taxon>
        <taxon>Fungi</taxon>
        <taxon>Dikarya</taxon>
        <taxon>Basidiomycota</taxon>
        <taxon>Agaricomycotina</taxon>
        <taxon>Agaricomycetes</taxon>
        <taxon>Agaricomycetidae</taxon>
        <taxon>Agaricales</taxon>
        <taxon>Marasmiineae</taxon>
        <taxon>Physalacriaceae</taxon>
        <taxon>Armillaria</taxon>
    </lineage>
</organism>
<evidence type="ECO:0000313" key="1">
    <source>
        <dbReference type="EMBL" id="KAK0434970.1"/>
    </source>
</evidence>
<gene>
    <name evidence="1" type="ORF">EV421DRAFT_1909061</name>
</gene>
<protein>
    <submittedName>
        <fullName evidence="1">Uncharacterized protein</fullName>
    </submittedName>
</protein>
<comment type="caution">
    <text evidence="1">The sequence shown here is derived from an EMBL/GenBank/DDBJ whole genome shotgun (WGS) entry which is preliminary data.</text>
</comment>
<dbReference type="EMBL" id="JAUEPT010000067">
    <property type="protein sequence ID" value="KAK0434970.1"/>
    <property type="molecule type" value="Genomic_DNA"/>
</dbReference>
<evidence type="ECO:0000313" key="2">
    <source>
        <dbReference type="Proteomes" id="UP001175226"/>
    </source>
</evidence>
<reference evidence="1" key="1">
    <citation type="submission" date="2023-06" db="EMBL/GenBank/DDBJ databases">
        <authorList>
            <consortium name="Lawrence Berkeley National Laboratory"/>
            <person name="Ahrendt S."/>
            <person name="Sahu N."/>
            <person name="Indic B."/>
            <person name="Wong-Bajracharya J."/>
            <person name="Merenyi Z."/>
            <person name="Ke H.-M."/>
            <person name="Monk M."/>
            <person name="Kocsube S."/>
            <person name="Drula E."/>
            <person name="Lipzen A."/>
            <person name="Balint B."/>
            <person name="Henrissat B."/>
            <person name="Andreopoulos B."/>
            <person name="Martin F.M."/>
            <person name="Harder C.B."/>
            <person name="Rigling D."/>
            <person name="Ford K.L."/>
            <person name="Foster G.D."/>
            <person name="Pangilinan J."/>
            <person name="Papanicolaou A."/>
            <person name="Barry K."/>
            <person name="LaButti K."/>
            <person name="Viragh M."/>
            <person name="Koriabine M."/>
            <person name="Yan M."/>
            <person name="Riley R."/>
            <person name="Champramary S."/>
            <person name="Plett K.L."/>
            <person name="Tsai I.J."/>
            <person name="Slot J."/>
            <person name="Sipos G."/>
            <person name="Plett J."/>
            <person name="Nagy L.G."/>
            <person name="Grigoriev I.V."/>
        </authorList>
    </citation>
    <scope>NUCLEOTIDE SEQUENCE</scope>
    <source>
        <strain evidence="1">FPL87.14</strain>
    </source>
</reference>
<proteinExistence type="predicted"/>